<dbReference type="InterPro" id="IPR039697">
    <property type="entry name" value="Alcohol_dehydrogenase_Fe"/>
</dbReference>
<dbReference type="Proteomes" id="UP000315017">
    <property type="component" value="Chromosome"/>
</dbReference>
<evidence type="ECO:0000256" key="4">
    <source>
        <dbReference type="ARBA" id="ARBA00023027"/>
    </source>
</evidence>
<evidence type="ECO:0000256" key="2">
    <source>
        <dbReference type="ARBA" id="ARBA00007358"/>
    </source>
</evidence>
<organism evidence="7 8">
    <name type="scientific">Anatilimnocola aggregata</name>
    <dbReference type="NCBI Taxonomy" id="2528021"/>
    <lineage>
        <taxon>Bacteria</taxon>
        <taxon>Pseudomonadati</taxon>
        <taxon>Planctomycetota</taxon>
        <taxon>Planctomycetia</taxon>
        <taxon>Pirellulales</taxon>
        <taxon>Pirellulaceae</taxon>
        <taxon>Anatilimnocola</taxon>
    </lineage>
</organism>
<dbReference type="Pfam" id="PF00465">
    <property type="entry name" value="Fe-ADH"/>
    <property type="match status" value="1"/>
</dbReference>
<dbReference type="KEGG" id="aagg:ETAA8_51730"/>
<dbReference type="InterPro" id="IPR056798">
    <property type="entry name" value="ADH_Fe_C"/>
</dbReference>
<dbReference type="Gene3D" id="1.20.1090.10">
    <property type="entry name" value="Dehydroquinate synthase-like - alpha domain"/>
    <property type="match status" value="1"/>
</dbReference>
<dbReference type="Pfam" id="PF25137">
    <property type="entry name" value="ADH_Fe_C"/>
    <property type="match status" value="1"/>
</dbReference>
<dbReference type="OrthoDB" id="9804734at2"/>
<keyword evidence="8" id="KW-1185">Reference proteome</keyword>
<evidence type="ECO:0000256" key="3">
    <source>
        <dbReference type="ARBA" id="ARBA00023002"/>
    </source>
</evidence>
<dbReference type="FunFam" id="3.40.50.1970:FF:000003">
    <property type="entry name" value="Alcohol dehydrogenase, iron-containing"/>
    <property type="match status" value="1"/>
</dbReference>
<dbReference type="GO" id="GO:0050093">
    <property type="term" value="F:methanol dehydrogenase (NAD+) activity"/>
    <property type="evidence" value="ECO:0007669"/>
    <property type="project" value="UniProtKB-EC"/>
</dbReference>
<dbReference type="InterPro" id="IPR001670">
    <property type="entry name" value="ADH_Fe/GldA"/>
</dbReference>
<protein>
    <submittedName>
        <fullName evidence="7">NAD-dependent methanol dehydrogenase</fullName>
        <ecNumber evidence="7">1.1.1.244</ecNumber>
    </submittedName>
</protein>
<name>A0A517YIL2_9BACT</name>
<comment type="cofactor">
    <cofactor evidence="1">
        <name>Fe cation</name>
        <dbReference type="ChEBI" id="CHEBI:24875"/>
    </cofactor>
</comment>
<keyword evidence="4" id="KW-0520">NAD</keyword>
<dbReference type="Gene3D" id="3.40.50.1970">
    <property type="match status" value="1"/>
</dbReference>
<proteinExistence type="inferred from homology"/>
<comment type="similarity">
    <text evidence="2">Belongs to the iron-containing alcohol dehydrogenase family.</text>
</comment>
<sequence>MRNTWTFHSAGQLIFGNGAVNQLGQRCLERNWQRVLVVTDQHLVKAGIAPRVDQLLREADLNVQVFDQGAAEPSVALAVQLAEQAKAFSPDAIVGLGGGSNMDLAKIAAVIVTHGGPPSRYFSFNNVPGPVLPIIGVPTTAGTGSEVSHAAVLTDTENHIKVSTLSNHLRPTLAVVDPELTYTCPPKVTADSGIDALTHAIEALTAIDYSLLPIPPEDDVAYCGAHPLGGCLAEKAIELVGLHLATAVADGSNRAAREGMALASTLAGLAFSNCAVALVHALEYPLGAVLHCSHGAGNGLLLPYVMRFNLPERTSQFARIARLLGEDTRGTTEPEAAERAIFAVERLRARIGIPARIRELGGTREQLPTFASKAYAIKRLRDVNPRVASEQDLLAILEAAF</sequence>
<dbReference type="EMBL" id="CP036274">
    <property type="protein sequence ID" value="QDU30054.1"/>
    <property type="molecule type" value="Genomic_DNA"/>
</dbReference>
<dbReference type="PROSITE" id="PS00913">
    <property type="entry name" value="ADH_IRON_1"/>
    <property type="match status" value="1"/>
</dbReference>
<keyword evidence="3 7" id="KW-0560">Oxidoreductase</keyword>
<evidence type="ECO:0000259" key="6">
    <source>
        <dbReference type="Pfam" id="PF25137"/>
    </source>
</evidence>
<accession>A0A517YIL2</accession>
<dbReference type="RefSeq" id="WP_145094888.1">
    <property type="nucleotide sequence ID" value="NZ_CP036274.1"/>
</dbReference>
<evidence type="ECO:0000259" key="5">
    <source>
        <dbReference type="Pfam" id="PF00465"/>
    </source>
</evidence>
<dbReference type="AlphaFoldDB" id="A0A517YIL2"/>
<dbReference type="SUPFAM" id="SSF56796">
    <property type="entry name" value="Dehydroquinate synthase-like"/>
    <property type="match status" value="1"/>
</dbReference>
<dbReference type="GO" id="GO:0046872">
    <property type="term" value="F:metal ion binding"/>
    <property type="evidence" value="ECO:0007669"/>
    <property type="project" value="InterPro"/>
</dbReference>
<dbReference type="CDD" id="cd08191">
    <property type="entry name" value="Fe-ADH-like"/>
    <property type="match status" value="1"/>
</dbReference>
<reference evidence="7 8" key="1">
    <citation type="submission" date="2019-02" db="EMBL/GenBank/DDBJ databases">
        <title>Deep-cultivation of Planctomycetes and their phenomic and genomic characterization uncovers novel biology.</title>
        <authorList>
            <person name="Wiegand S."/>
            <person name="Jogler M."/>
            <person name="Boedeker C."/>
            <person name="Pinto D."/>
            <person name="Vollmers J."/>
            <person name="Rivas-Marin E."/>
            <person name="Kohn T."/>
            <person name="Peeters S.H."/>
            <person name="Heuer A."/>
            <person name="Rast P."/>
            <person name="Oberbeckmann S."/>
            <person name="Bunk B."/>
            <person name="Jeske O."/>
            <person name="Meyerdierks A."/>
            <person name="Storesund J.E."/>
            <person name="Kallscheuer N."/>
            <person name="Luecker S."/>
            <person name="Lage O.M."/>
            <person name="Pohl T."/>
            <person name="Merkel B.J."/>
            <person name="Hornburger P."/>
            <person name="Mueller R.-W."/>
            <person name="Bruemmer F."/>
            <person name="Labrenz M."/>
            <person name="Spormann A.M."/>
            <person name="Op den Camp H."/>
            <person name="Overmann J."/>
            <person name="Amann R."/>
            <person name="Jetten M.S.M."/>
            <person name="Mascher T."/>
            <person name="Medema M.H."/>
            <person name="Devos D.P."/>
            <person name="Kaster A.-K."/>
            <person name="Ovreas L."/>
            <person name="Rohde M."/>
            <person name="Galperin M.Y."/>
            <person name="Jogler C."/>
        </authorList>
    </citation>
    <scope>NUCLEOTIDE SEQUENCE [LARGE SCALE GENOMIC DNA]</scope>
    <source>
        <strain evidence="7 8">ETA_A8</strain>
    </source>
</reference>
<feature type="domain" description="Fe-containing alcohol dehydrogenase-like C-terminal" evidence="6">
    <location>
        <begin position="224"/>
        <end position="401"/>
    </location>
</feature>
<feature type="domain" description="Alcohol dehydrogenase iron-type/glycerol dehydrogenase GldA" evidence="5">
    <location>
        <begin position="12"/>
        <end position="178"/>
    </location>
</feature>
<evidence type="ECO:0000313" key="7">
    <source>
        <dbReference type="EMBL" id="QDU30054.1"/>
    </source>
</evidence>
<dbReference type="PANTHER" id="PTHR11496:SF102">
    <property type="entry name" value="ALCOHOL DEHYDROGENASE 4"/>
    <property type="match status" value="1"/>
</dbReference>
<dbReference type="PANTHER" id="PTHR11496">
    <property type="entry name" value="ALCOHOL DEHYDROGENASE"/>
    <property type="match status" value="1"/>
</dbReference>
<dbReference type="EC" id="1.1.1.244" evidence="7"/>
<dbReference type="InterPro" id="IPR018211">
    <property type="entry name" value="ADH_Fe_CS"/>
</dbReference>
<gene>
    <name evidence="7" type="primary">mdh_2</name>
    <name evidence="7" type="ORF">ETAA8_51730</name>
</gene>
<evidence type="ECO:0000313" key="8">
    <source>
        <dbReference type="Proteomes" id="UP000315017"/>
    </source>
</evidence>
<evidence type="ECO:0000256" key="1">
    <source>
        <dbReference type="ARBA" id="ARBA00001962"/>
    </source>
</evidence>